<proteinExistence type="predicted"/>
<comment type="caution">
    <text evidence="2">The sequence shown here is derived from an EMBL/GenBank/DDBJ whole genome shotgun (WGS) entry which is preliminary data.</text>
</comment>
<dbReference type="SUPFAM" id="SSF75304">
    <property type="entry name" value="Amidase signature (AS) enzymes"/>
    <property type="match status" value="1"/>
</dbReference>
<dbReference type="OrthoDB" id="421993at2759"/>
<dbReference type="Pfam" id="PF01425">
    <property type="entry name" value="Amidase"/>
    <property type="match status" value="1"/>
</dbReference>
<dbReference type="EMBL" id="CAJNJA010013024">
    <property type="protein sequence ID" value="CAE7310994.1"/>
    <property type="molecule type" value="Genomic_DNA"/>
</dbReference>
<name>A0A812NAH5_9DINO</name>
<organism evidence="2 3">
    <name type="scientific">Symbiodinium necroappetens</name>
    <dbReference type="NCBI Taxonomy" id="1628268"/>
    <lineage>
        <taxon>Eukaryota</taxon>
        <taxon>Sar</taxon>
        <taxon>Alveolata</taxon>
        <taxon>Dinophyceae</taxon>
        <taxon>Suessiales</taxon>
        <taxon>Symbiodiniaceae</taxon>
        <taxon>Symbiodinium</taxon>
    </lineage>
</organism>
<protein>
    <submittedName>
        <fullName evidence="2">GatA protein</fullName>
    </submittedName>
</protein>
<feature type="non-terminal residue" evidence="2">
    <location>
        <position position="1"/>
    </location>
</feature>
<dbReference type="InterPro" id="IPR000120">
    <property type="entry name" value="Amidase"/>
</dbReference>
<dbReference type="Proteomes" id="UP000601435">
    <property type="component" value="Unassembled WGS sequence"/>
</dbReference>
<dbReference type="PANTHER" id="PTHR11895">
    <property type="entry name" value="TRANSAMIDASE"/>
    <property type="match status" value="1"/>
</dbReference>
<gene>
    <name evidence="2" type="primary">gatA</name>
    <name evidence="2" type="ORF">SNEC2469_LOCUS7734</name>
</gene>
<reference evidence="2" key="1">
    <citation type="submission" date="2021-02" db="EMBL/GenBank/DDBJ databases">
        <authorList>
            <person name="Dougan E. K."/>
            <person name="Rhodes N."/>
            <person name="Thang M."/>
            <person name="Chan C."/>
        </authorList>
    </citation>
    <scope>NUCLEOTIDE SEQUENCE</scope>
</reference>
<dbReference type="Gene3D" id="3.90.1300.10">
    <property type="entry name" value="Amidase signature (AS) domain"/>
    <property type="match status" value="1"/>
</dbReference>
<dbReference type="AlphaFoldDB" id="A0A812NAH5"/>
<feature type="domain" description="Amidase" evidence="1">
    <location>
        <begin position="155"/>
        <end position="532"/>
    </location>
</feature>
<evidence type="ECO:0000313" key="2">
    <source>
        <dbReference type="EMBL" id="CAE7310994.1"/>
    </source>
</evidence>
<dbReference type="InterPro" id="IPR023631">
    <property type="entry name" value="Amidase_dom"/>
</dbReference>
<evidence type="ECO:0000313" key="3">
    <source>
        <dbReference type="Proteomes" id="UP000601435"/>
    </source>
</evidence>
<sequence length="545" mass="59079">MLLWYVWEAGLSVHTFAACPLFSTQVLSEVSLIMTRLLGSGLGLVFLRLSLCWAETGTETCAPGTRRHPSFPPFGLSHSETAEWFKMNLPPMLPAPQMSAQEKQYARWSAVEYISARRAGQVTCEEYTSALIKRIRYYKDMNQFMNWDNDPDWIKRVLAAAKRMDKKAKAEGLESIAPLYGLPIPMKGTMATDDFISSAGVGILHDLRAKDNADFIKIVLEKNGIVLGKTNVPEFAASLVTCNYANGCTMNPHDHTLTSGGSSGGSGSAVGSYLAPVAVTEDTGGSTRAPAFSNGNFGYDPTRGHFPNAGNPGMALILDQLGLNARSIDDILLIDGAVSGYDPATVKAKKISELRVGVPRYPFVEAYIPAGGDNPFGYIEAPMAYMPSQPIMAKYEAAKEALKKAGATLVAKEWPSESGQNVLAKAFFQMKMGNEVVSAQGHVFATYMGQVAQWMYDYLGANVTIEQVIADAQSAGAGHSPRGFMTLSSVLSEAKLNFILQELRAAGADAWNRLFDEEELDAILIPGYLHTPTYECMAASTCVHQ</sequence>
<dbReference type="InterPro" id="IPR036928">
    <property type="entry name" value="AS_sf"/>
</dbReference>
<accession>A0A812NAH5</accession>
<keyword evidence="3" id="KW-1185">Reference proteome</keyword>
<evidence type="ECO:0000259" key="1">
    <source>
        <dbReference type="Pfam" id="PF01425"/>
    </source>
</evidence>
<dbReference type="PANTHER" id="PTHR11895:SF151">
    <property type="entry name" value="GLUTAMYL-TRNA(GLN) AMIDOTRANSFERASE SUBUNIT A"/>
    <property type="match status" value="1"/>
</dbReference>
<dbReference type="GO" id="GO:0003824">
    <property type="term" value="F:catalytic activity"/>
    <property type="evidence" value="ECO:0007669"/>
    <property type="project" value="InterPro"/>
</dbReference>